<feature type="region of interest" description="Disordered" evidence="1">
    <location>
        <begin position="1"/>
        <end position="72"/>
    </location>
</feature>
<evidence type="ECO:0000313" key="2">
    <source>
        <dbReference type="EMBL" id="MCI46012.1"/>
    </source>
</evidence>
<protein>
    <submittedName>
        <fullName evidence="2">Uncharacterized protein</fullName>
    </submittedName>
</protein>
<sequence>SRHRRVSGDEVLTKPSCPTIPDSGKKQKCYEVKVTSEKEREASEPEEKRERTSKLPTSRGQTRTILSEETLP</sequence>
<dbReference type="EMBL" id="LXQA010351687">
    <property type="protein sequence ID" value="MCI46012.1"/>
    <property type="molecule type" value="Genomic_DNA"/>
</dbReference>
<reference evidence="2 3" key="1">
    <citation type="journal article" date="2018" name="Front. Plant Sci.">
        <title>Red Clover (Trifolium pratense) and Zigzag Clover (T. medium) - A Picture of Genomic Similarities and Differences.</title>
        <authorList>
            <person name="Dluhosova J."/>
            <person name="Istvanek J."/>
            <person name="Nedelnik J."/>
            <person name="Repkova J."/>
        </authorList>
    </citation>
    <scope>NUCLEOTIDE SEQUENCE [LARGE SCALE GENOMIC DNA]</scope>
    <source>
        <strain evidence="3">cv. 10/8</strain>
        <tissue evidence="2">Leaf</tissue>
    </source>
</reference>
<dbReference type="AlphaFoldDB" id="A0A392SC45"/>
<dbReference type="Proteomes" id="UP000265520">
    <property type="component" value="Unassembled WGS sequence"/>
</dbReference>
<keyword evidence="3" id="KW-1185">Reference proteome</keyword>
<feature type="compositionally biased region" description="Basic and acidic residues" evidence="1">
    <location>
        <begin position="23"/>
        <end position="53"/>
    </location>
</feature>
<evidence type="ECO:0000313" key="3">
    <source>
        <dbReference type="Proteomes" id="UP000265520"/>
    </source>
</evidence>
<feature type="compositionally biased region" description="Polar residues" evidence="1">
    <location>
        <begin position="54"/>
        <end position="72"/>
    </location>
</feature>
<organism evidence="2 3">
    <name type="scientific">Trifolium medium</name>
    <dbReference type="NCBI Taxonomy" id="97028"/>
    <lineage>
        <taxon>Eukaryota</taxon>
        <taxon>Viridiplantae</taxon>
        <taxon>Streptophyta</taxon>
        <taxon>Embryophyta</taxon>
        <taxon>Tracheophyta</taxon>
        <taxon>Spermatophyta</taxon>
        <taxon>Magnoliopsida</taxon>
        <taxon>eudicotyledons</taxon>
        <taxon>Gunneridae</taxon>
        <taxon>Pentapetalae</taxon>
        <taxon>rosids</taxon>
        <taxon>fabids</taxon>
        <taxon>Fabales</taxon>
        <taxon>Fabaceae</taxon>
        <taxon>Papilionoideae</taxon>
        <taxon>50 kb inversion clade</taxon>
        <taxon>NPAAA clade</taxon>
        <taxon>Hologalegina</taxon>
        <taxon>IRL clade</taxon>
        <taxon>Trifolieae</taxon>
        <taxon>Trifolium</taxon>
    </lineage>
</organism>
<evidence type="ECO:0000256" key="1">
    <source>
        <dbReference type="SAM" id="MobiDB-lite"/>
    </source>
</evidence>
<accession>A0A392SC45</accession>
<proteinExistence type="predicted"/>
<feature type="compositionally biased region" description="Basic and acidic residues" evidence="1">
    <location>
        <begin position="1"/>
        <end position="12"/>
    </location>
</feature>
<comment type="caution">
    <text evidence="2">The sequence shown here is derived from an EMBL/GenBank/DDBJ whole genome shotgun (WGS) entry which is preliminary data.</text>
</comment>
<feature type="non-terminal residue" evidence="2">
    <location>
        <position position="1"/>
    </location>
</feature>
<name>A0A392SC45_9FABA</name>